<dbReference type="SUPFAM" id="SSF56281">
    <property type="entry name" value="Metallo-hydrolase/oxidoreductase"/>
    <property type="match status" value="1"/>
</dbReference>
<keyword evidence="4" id="KW-1185">Reference proteome</keyword>
<protein>
    <recommendedName>
        <fullName evidence="2">Metallo-beta-lactamase domain-containing protein</fullName>
    </recommendedName>
</protein>
<organism evidence="3 4">
    <name type="scientific">Passalora fulva</name>
    <name type="common">Tomato leaf mold</name>
    <name type="synonym">Cladosporium fulvum</name>
    <dbReference type="NCBI Taxonomy" id="5499"/>
    <lineage>
        <taxon>Eukaryota</taxon>
        <taxon>Fungi</taxon>
        <taxon>Dikarya</taxon>
        <taxon>Ascomycota</taxon>
        <taxon>Pezizomycotina</taxon>
        <taxon>Dothideomycetes</taxon>
        <taxon>Dothideomycetidae</taxon>
        <taxon>Mycosphaerellales</taxon>
        <taxon>Mycosphaerellaceae</taxon>
        <taxon>Fulvia</taxon>
    </lineage>
</organism>
<dbReference type="PANTHER" id="PTHR36142:SF5">
    <property type="entry name" value="METALLO-BETA-LACTAMASE DOMAIN-CONTAINING PROTEIN"/>
    <property type="match status" value="1"/>
</dbReference>
<dbReference type="OMA" id="WIPAKRD"/>
<accession>A0A9Q8PK67</accession>
<feature type="compositionally biased region" description="Polar residues" evidence="1">
    <location>
        <begin position="252"/>
        <end position="262"/>
    </location>
</feature>
<dbReference type="Proteomes" id="UP000756132">
    <property type="component" value="Chromosome 11"/>
</dbReference>
<dbReference type="EMBL" id="CP090173">
    <property type="protein sequence ID" value="UJO23917.1"/>
    <property type="molecule type" value="Genomic_DNA"/>
</dbReference>
<feature type="region of interest" description="Disordered" evidence="1">
    <location>
        <begin position="197"/>
        <end position="286"/>
    </location>
</feature>
<feature type="domain" description="Metallo-beta-lactamase" evidence="2">
    <location>
        <begin position="37"/>
        <end position="124"/>
    </location>
</feature>
<dbReference type="PANTHER" id="PTHR36142">
    <property type="entry name" value="METALLO-HYDROLASE/OXIDOREDUCTASE SUPERFAMILY PROTEIN"/>
    <property type="match status" value="1"/>
</dbReference>
<reference evidence="3" key="1">
    <citation type="submission" date="2021-12" db="EMBL/GenBank/DDBJ databases">
        <authorList>
            <person name="Zaccaron A."/>
            <person name="Stergiopoulos I."/>
        </authorList>
    </citation>
    <scope>NUCLEOTIDE SEQUENCE</scope>
    <source>
        <strain evidence="3">Race5_Kim</strain>
    </source>
</reference>
<name>A0A9Q8PK67_PASFU</name>
<dbReference type="OrthoDB" id="332863at2759"/>
<reference evidence="3" key="2">
    <citation type="journal article" date="2022" name="Microb. Genom.">
        <title>A chromosome-scale genome assembly of the tomato pathogen Cladosporium fulvum reveals a compartmentalized genome architecture and the presence of a dispensable chromosome.</title>
        <authorList>
            <person name="Zaccaron A.Z."/>
            <person name="Chen L.H."/>
            <person name="Samaras A."/>
            <person name="Stergiopoulos I."/>
        </authorList>
    </citation>
    <scope>NUCLEOTIDE SEQUENCE</scope>
    <source>
        <strain evidence="3">Race5_Kim</strain>
    </source>
</reference>
<proteinExistence type="predicted"/>
<dbReference type="Pfam" id="PF12706">
    <property type="entry name" value="Lactamase_B_2"/>
    <property type="match status" value="1"/>
</dbReference>
<dbReference type="RefSeq" id="XP_047768283.1">
    <property type="nucleotide sequence ID" value="XM_047911856.1"/>
</dbReference>
<sequence>MSVTVHQSTADSTFLVTFAPPFAPARYEGKFPGSFSILFDPWLDGASIVGHPKFATNKHTHPAAIPSLADVKDVDMIVVSQEKSDHLHEETLRTLPKDTKVKILATPKAAKKIYEWNYFTDPSIIRVMSPYNAAKDDTVIRIPIEAYSSTSAEGEVTITNISEKRDITGLHNAIGVTYCPPGTLLRAADGTTVKMSELPGMASSRPNTAKSSTSSPSSQSPKPARQRYLRGSLDDIEYYGPSIPRQPPDNYDATTQKPSQNRADPPRGRPTTSGSRQPTAHGVGKRLDNYEKVLTTLYTPHGIESTKLRSYLSQHLHPLNGALPLTVLFHSMNVESNPWWMGGLISAGAPGGVKVAKEVDARYWISAHDEIKDSSGFAVSFIKKQVYTAEHTTKLLREAEGIGGGRGIGTEVCVLGCGGERRFVG</sequence>
<evidence type="ECO:0000259" key="2">
    <source>
        <dbReference type="Pfam" id="PF12706"/>
    </source>
</evidence>
<dbReference type="InterPro" id="IPR001279">
    <property type="entry name" value="Metallo-B-lactamas"/>
</dbReference>
<feature type="compositionally biased region" description="Low complexity" evidence="1">
    <location>
        <begin position="208"/>
        <end position="223"/>
    </location>
</feature>
<dbReference type="Gene3D" id="3.60.15.10">
    <property type="entry name" value="Ribonuclease Z/Hydroxyacylglutathione hydrolase-like"/>
    <property type="match status" value="1"/>
</dbReference>
<dbReference type="InterPro" id="IPR036866">
    <property type="entry name" value="RibonucZ/Hydroxyglut_hydro"/>
</dbReference>
<evidence type="ECO:0000313" key="3">
    <source>
        <dbReference type="EMBL" id="UJO23917.1"/>
    </source>
</evidence>
<evidence type="ECO:0000313" key="4">
    <source>
        <dbReference type="Proteomes" id="UP000756132"/>
    </source>
</evidence>
<dbReference type="GeneID" id="71992586"/>
<dbReference type="KEGG" id="ffu:CLAFUR5_12708"/>
<gene>
    <name evidence="3" type="ORF">CLAFUR5_12708</name>
</gene>
<dbReference type="AlphaFoldDB" id="A0A9Q8PK67"/>
<evidence type="ECO:0000256" key="1">
    <source>
        <dbReference type="SAM" id="MobiDB-lite"/>
    </source>
</evidence>